<feature type="region of interest" description="Disordered" evidence="2">
    <location>
        <begin position="189"/>
        <end position="208"/>
    </location>
</feature>
<name>A0A7R8ZL16_9CRUS</name>
<dbReference type="AlphaFoldDB" id="A0A7R8ZL16"/>
<reference evidence="3" key="1">
    <citation type="submission" date="2020-11" db="EMBL/GenBank/DDBJ databases">
        <authorList>
            <person name="Tran Van P."/>
        </authorList>
    </citation>
    <scope>NUCLEOTIDE SEQUENCE</scope>
</reference>
<evidence type="ECO:0000313" key="3">
    <source>
        <dbReference type="EMBL" id="CAD7227879.1"/>
    </source>
</evidence>
<evidence type="ECO:0000256" key="2">
    <source>
        <dbReference type="SAM" id="MobiDB-lite"/>
    </source>
</evidence>
<dbReference type="EMBL" id="OB661291">
    <property type="protein sequence ID" value="CAD7227879.1"/>
    <property type="molecule type" value="Genomic_DNA"/>
</dbReference>
<proteinExistence type="predicted"/>
<organism evidence="3">
    <name type="scientific">Cyprideis torosa</name>
    <dbReference type="NCBI Taxonomy" id="163714"/>
    <lineage>
        <taxon>Eukaryota</taxon>
        <taxon>Metazoa</taxon>
        <taxon>Ecdysozoa</taxon>
        <taxon>Arthropoda</taxon>
        <taxon>Crustacea</taxon>
        <taxon>Oligostraca</taxon>
        <taxon>Ostracoda</taxon>
        <taxon>Podocopa</taxon>
        <taxon>Podocopida</taxon>
        <taxon>Cytherocopina</taxon>
        <taxon>Cytheroidea</taxon>
        <taxon>Cytherideidae</taxon>
        <taxon>Cyprideis</taxon>
    </lineage>
</organism>
<feature type="compositionally biased region" description="Basic and acidic residues" evidence="2">
    <location>
        <begin position="189"/>
        <end position="201"/>
    </location>
</feature>
<feature type="region of interest" description="Disordered" evidence="2">
    <location>
        <begin position="267"/>
        <end position="315"/>
    </location>
</feature>
<accession>A0A7R8ZL16</accession>
<sequence length="334" mass="38024">MDSISGKEGLLSKLAKDYHQHVLSLEDQNSNLEEEVKVLKAELDGSLRINRCMVAQLSETQACLRKTHDALISLGFLKEKNEKLEAKCKDLLEEKNTLEEETKERMKELEEKWQAEKKVLVETHSKEIQNWEYHWDEEEKRRTATDHLLEKENRELKAALAKQAADSESSLSAAKQKYEATIHHLEEELAKEQQKKSDSSPRESFLNTVTTEESPFSLIRSTDNRIWVLQNKHANVVTELKERIQELEAAKATFPCNGAPKKAFKNLSVKKSDKSKFKGNSSGVQPSSASSDTGLKIPAKPPAEPTRKRRKLLPLDSSFDMLDETLTEDDLDLP</sequence>
<feature type="coiled-coil region" evidence="1">
    <location>
        <begin position="74"/>
        <end position="119"/>
    </location>
</feature>
<keyword evidence="1" id="KW-0175">Coiled coil</keyword>
<feature type="compositionally biased region" description="Polar residues" evidence="2">
    <location>
        <begin position="278"/>
        <end position="293"/>
    </location>
</feature>
<evidence type="ECO:0000256" key="1">
    <source>
        <dbReference type="SAM" id="Coils"/>
    </source>
</evidence>
<feature type="coiled-coil region" evidence="1">
    <location>
        <begin position="15"/>
        <end position="49"/>
    </location>
</feature>
<protein>
    <submittedName>
        <fullName evidence="3">Uncharacterized protein</fullName>
    </submittedName>
</protein>
<gene>
    <name evidence="3" type="ORF">CTOB1V02_LOCUS5773</name>
</gene>